<keyword evidence="4" id="KW-0645">Protease</keyword>
<dbReference type="Proteomes" id="UP001652625">
    <property type="component" value="Chromosome 03"/>
</dbReference>
<evidence type="ECO:0000313" key="14">
    <source>
        <dbReference type="RefSeq" id="XP_065648702.1"/>
    </source>
</evidence>
<dbReference type="PIRSF" id="PIRSF500139">
    <property type="entry name" value="AE"/>
    <property type="match status" value="1"/>
</dbReference>
<name>A0ABM4BI38_HYDVU</name>
<dbReference type="RefSeq" id="XP_065648701.1">
    <property type="nucleotide sequence ID" value="XM_065792629.1"/>
</dbReference>
<dbReference type="Pfam" id="PF20985">
    <property type="entry name" value="Legum_prodom"/>
    <property type="match status" value="1"/>
</dbReference>
<sequence>MCQVEMRFAISFVFLALMLGASESKHWALIVAGSNGWYNYRHQADVCHAYQILHKHGIPDENIVVMMYDDIANNEANPTPGVIINKPGGGDVYKGVPKDYIGEAVTPANFLKVLKGDKNGLKGVGSGKVIDSGPNDNVFVFFADHGAPNIIAFPTDELHAKDLNAAIQYMHTNKKYRQMVIYIEACESGSMFINKLQNNISVFATTAANGEESSYACYYDDARQTYLGDVYSVKWMENSDNANFLVETLEDQFKDVQEETNTSHVMQFGDMNVSKMTLGLFQGNGNSFIPKNEYSKKSIITDAVPSHDVVPSILSRVASEGSTPEIRSVAQKALNEVNQKRIECWTVIRKIVSKLVSASKEEEILTKPGKPINEECYQQSVTKFREYCFNFNEYEHALRHVYVLANLCDERIPTERITRVIKTVCQKRNLA</sequence>
<dbReference type="PANTHER" id="PTHR12000:SF42">
    <property type="entry name" value="LEGUMAIN"/>
    <property type="match status" value="1"/>
</dbReference>
<evidence type="ECO:0000313" key="12">
    <source>
        <dbReference type="RefSeq" id="XP_065648700.1"/>
    </source>
</evidence>
<evidence type="ECO:0000313" key="11">
    <source>
        <dbReference type="RefSeq" id="XP_065648699.1"/>
    </source>
</evidence>
<dbReference type="PANTHER" id="PTHR12000">
    <property type="entry name" value="HEMOGLOBINASE FAMILY MEMBER"/>
    <property type="match status" value="1"/>
</dbReference>
<organism evidence="10 13">
    <name type="scientific">Hydra vulgaris</name>
    <name type="common">Hydra</name>
    <name type="synonym">Hydra attenuata</name>
    <dbReference type="NCBI Taxonomy" id="6087"/>
    <lineage>
        <taxon>Eukaryota</taxon>
        <taxon>Metazoa</taxon>
        <taxon>Cnidaria</taxon>
        <taxon>Hydrozoa</taxon>
        <taxon>Hydroidolina</taxon>
        <taxon>Anthoathecata</taxon>
        <taxon>Aplanulata</taxon>
        <taxon>Hydridae</taxon>
        <taxon>Hydra</taxon>
    </lineage>
</organism>
<evidence type="ECO:0000259" key="9">
    <source>
        <dbReference type="Pfam" id="PF20985"/>
    </source>
</evidence>
<dbReference type="InterPro" id="IPR048501">
    <property type="entry name" value="Legum_prodom"/>
</dbReference>
<keyword evidence="5 8" id="KW-0732">Signal</keyword>
<protein>
    <recommendedName>
        <fullName evidence="3">legumain</fullName>
        <ecNumber evidence="3">3.4.22.34</ecNumber>
    </recommendedName>
</protein>
<keyword evidence="10" id="KW-1185">Reference proteome</keyword>
<dbReference type="RefSeq" id="XP_065648700.1">
    <property type="nucleotide sequence ID" value="XM_065792628.1"/>
</dbReference>
<feature type="signal peptide" evidence="8">
    <location>
        <begin position="1"/>
        <end position="24"/>
    </location>
</feature>
<dbReference type="PRINTS" id="PR00776">
    <property type="entry name" value="HEMOGLOBNASE"/>
</dbReference>
<evidence type="ECO:0000256" key="1">
    <source>
        <dbReference type="ARBA" id="ARBA00000810"/>
    </source>
</evidence>
<evidence type="ECO:0000256" key="3">
    <source>
        <dbReference type="ARBA" id="ARBA00012628"/>
    </source>
</evidence>
<accession>A0ABM4BI38</accession>
<evidence type="ECO:0000313" key="10">
    <source>
        <dbReference type="Proteomes" id="UP001652625"/>
    </source>
</evidence>
<dbReference type="InterPro" id="IPR043577">
    <property type="entry name" value="AE"/>
</dbReference>
<reference evidence="11 12" key="1">
    <citation type="submission" date="2025-05" db="UniProtKB">
        <authorList>
            <consortium name="RefSeq"/>
        </authorList>
    </citation>
    <scope>IDENTIFICATION</scope>
</reference>
<dbReference type="Gene3D" id="1.10.132.130">
    <property type="match status" value="1"/>
</dbReference>
<dbReference type="CDD" id="cd21115">
    <property type="entry name" value="legumain_C"/>
    <property type="match status" value="1"/>
</dbReference>
<dbReference type="Gene3D" id="3.40.50.1460">
    <property type="match status" value="1"/>
</dbReference>
<dbReference type="InterPro" id="IPR001096">
    <property type="entry name" value="Peptidase_C13"/>
</dbReference>
<feature type="domain" description="Legumain prodomain" evidence="9">
    <location>
        <begin position="333"/>
        <end position="425"/>
    </location>
</feature>
<evidence type="ECO:0000256" key="7">
    <source>
        <dbReference type="ARBA" id="ARBA00022807"/>
    </source>
</evidence>
<evidence type="ECO:0000256" key="6">
    <source>
        <dbReference type="ARBA" id="ARBA00022801"/>
    </source>
</evidence>
<dbReference type="RefSeq" id="XP_065648699.1">
    <property type="nucleotide sequence ID" value="XM_065792627.1"/>
</dbReference>
<dbReference type="RefSeq" id="XP_065648702.1">
    <property type="nucleotide sequence ID" value="XM_065792630.1"/>
</dbReference>
<evidence type="ECO:0000256" key="8">
    <source>
        <dbReference type="SAM" id="SignalP"/>
    </source>
</evidence>
<keyword evidence="6" id="KW-0378">Hydrolase</keyword>
<dbReference type="EC" id="3.4.22.34" evidence="3"/>
<dbReference type="InterPro" id="IPR046427">
    <property type="entry name" value="Legumain_prodom_sf"/>
</dbReference>
<evidence type="ECO:0000313" key="13">
    <source>
        <dbReference type="RefSeq" id="XP_065648701.1"/>
    </source>
</evidence>
<evidence type="ECO:0000256" key="4">
    <source>
        <dbReference type="ARBA" id="ARBA00022670"/>
    </source>
</evidence>
<comment type="catalytic activity">
    <reaction evidence="1">
        <text>Hydrolysis of proteins and small molecule substrates at -Asn-|-Xaa- bonds.</text>
        <dbReference type="EC" id="3.4.22.34"/>
    </reaction>
</comment>
<dbReference type="GeneID" id="100207098"/>
<dbReference type="PIRSF" id="PIRSF019663">
    <property type="entry name" value="Legumain"/>
    <property type="match status" value="1"/>
</dbReference>
<evidence type="ECO:0000256" key="2">
    <source>
        <dbReference type="ARBA" id="ARBA00009941"/>
    </source>
</evidence>
<proteinExistence type="inferred from homology"/>
<gene>
    <name evidence="11 12 13 14" type="primary">LOC100207098</name>
</gene>
<dbReference type="Pfam" id="PF01650">
    <property type="entry name" value="Peptidase_C13"/>
    <property type="match status" value="1"/>
</dbReference>
<evidence type="ECO:0000256" key="5">
    <source>
        <dbReference type="ARBA" id="ARBA00022729"/>
    </source>
</evidence>
<feature type="chain" id="PRO_5045025835" description="legumain" evidence="8">
    <location>
        <begin position="25"/>
        <end position="431"/>
    </location>
</feature>
<comment type="similarity">
    <text evidence="2">Belongs to the peptidase C13 family.</text>
</comment>
<keyword evidence="7" id="KW-0788">Thiol protease</keyword>